<organism evidence="3 4">
    <name type="scientific">Dacryopinax primogenitus (strain DJM 731)</name>
    <name type="common">Brown rot fungus</name>
    <dbReference type="NCBI Taxonomy" id="1858805"/>
    <lineage>
        <taxon>Eukaryota</taxon>
        <taxon>Fungi</taxon>
        <taxon>Dikarya</taxon>
        <taxon>Basidiomycota</taxon>
        <taxon>Agaricomycotina</taxon>
        <taxon>Dacrymycetes</taxon>
        <taxon>Dacrymycetales</taxon>
        <taxon>Dacrymycetaceae</taxon>
        <taxon>Dacryopinax</taxon>
    </lineage>
</organism>
<keyword evidence="4" id="KW-1185">Reference proteome</keyword>
<keyword evidence="2" id="KW-0472">Membrane</keyword>
<dbReference type="HOGENOM" id="CLU_1570600_0_0_1"/>
<gene>
    <name evidence="3" type="ORF">DACRYDRAFT_108099</name>
</gene>
<evidence type="ECO:0000313" key="3">
    <source>
        <dbReference type="EMBL" id="EJU01554.1"/>
    </source>
</evidence>
<keyword evidence="2" id="KW-1133">Transmembrane helix</keyword>
<feature type="transmembrane region" description="Helical" evidence="2">
    <location>
        <begin position="124"/>
        <end position="141"/>
    </location>
</feature>
<reference evidence="3 4" key="1">
    <citation type="journal article" date="2012" name="Science">
        <title>The Paleozoic origin of enzymatic lignin decomposition reconstructed from 31 fungal genomes.</title>
        <authorList>
            <person name="Floudas D."/>
            <person name="Binder M."/>
            <person name="Riley R."/>
            <person name="Barry K."/>
            <person name="Blanchette R.A."/>
            <person name="Henrissat B."/>
            <person name="Martinez A.T."/>
            <person name="Otillar R."/>
            <person name="Spatafora J.W."/>
            <person name="Yadav J.S."/>
            <person name="Aerts A."/>
            <person name="Benoit I."/>
            <person name="Boyd A."/>
            <person name="Carlson A."/>
            <person name="Copeland A."/>
            <person name="Coutinho P.M."/>
            <person name="de Vries R.P."/>
            <person name="Ferreira P."/>
            <person name="Findley K."/>
            <person name="Foster B."/>
            <person name="Gaskell J."/>
            <person name="Glotzer D."/>
            <person name="Gorecki P."/>
            <person name="Heitman J."/>
            <person name="Hesse C."/>
            <person name="Hori C."/>
            <person name="Igarashi K."/>
            <person name="Jurgens J.A."/>
            <person name="Kallen N."/>
            <person name="Kersten P."/>
            <person name="Kohler A."/>
            <person name="Kuees U."/>
            <person name="Kumar T.K.A."/>
            <person name="Kuo A."/>
            <person name="LaButti K."/>
            <person name="Larrondo L.F."/>
            <person name="Lindquist E."/>
            <person name="Ling A."/>
            <person name="Lombard V."/>
            <person name="Lucas S."/>
            <person name="Lundell T."/>
            <person name="Martin R."/>
            <person name="McLaughlin D.J."/>
            <person name="Morgenstern I."/>
            <person name="Morin E."/>
            <person name="Murat C."/>
            <person name="Nagy L.G."/>
            <person name="Nolan M."/>
            <person name="Ohm R.A."/>
            <person name="Patyshakuliyeva A."/>
            <person name="Rokas A."/>
            <person name="Ruiz-Duenas F.J."/>
            <person name="Sabat G."/>
            <person name="Salamov A."/>
            <person name="Samejima M."/>
            <person name="Schmutz J."/>
            <person name="Slot J.C."/>
            <person name="St John F."/>
            <person name="Stenlid J."/>
            <person name="Sun H."/>
            <person name="Sun S."/>
            <person name="Syed K."/>
            <person name="Tsang A."/>
            <person name="Wiebenga A."/>
            <person name="Young D."/>
            <person name="Pisabarro A."/>
            <person name="Eastwood D.C."/>
            <person name="Martin F."/>
            <person name="Cullen D."/>
            <person name="Grigoriev I.V."/>
            <person name="Hibbett D.S."/>
        </authorList>
    </citation>
    <scope>NUCLEOTIDE SEQUENCE [LARGE SCALE GENOMIC DNA]</scope>
    <source>
        <strain evidence="3 4">DJM-731 SS1</strain>
    </source>
</reference>
<proteinExistence type="predicted"/>
<accession>M5FYF2</accession>
<keyword evidence="2" id="KW-0812">Transmembrane</keyword>
<dbReference type="AlphaFoldDB" id="M5FYF2"/>
<dbReference type="EMBL" id="JH795864">
    <property type="protein sequence ID" value="EJU01554.1"/>
    <property type="molecule type" value="Genomic_DNA"/>
</dbReference>
<evidence type="ECO:0000256" key="1">
    <source>
        <dbReference type="SAM" id="MobiDB-lite"/>
    </source>
</evidence>
<feature type="compositionally biased region" description="Low complexity" evidence="1">
    <location>
        <begin position="13"/>
        <end position="28"/>
    </location>
</feature>
<evidence type="ECO:0000256" key="2">
    <source>
        <dbReference type="SAM" id="Phobius"/>
    </source>
</evidence>
<evidence type="ECO:0000313" key="4">
    <source>
        <dbReference type="Proteomes" id="UP000030653"/>
    </source>
</evidence>
<name>M5FYF2_DACPD</name>
<sequence>MADAVSVPIARGQTNTSKKSSNKGKGQSFSHMTLDEMKALSPAAVTALTGAELHAASKDLVQQVMQAWSTEVSEGVMHMLKQYKEDEAKCLQRRKEKEAKCTRYEPNSHLSLPLLCWRFDVNTVPIYNVFLGFFVFVFTLFSSSSAKSSTSASRYEREITALASILKAPT</sequence>
<dbReference type="RefSeq" id="XP_040628451.1">
    <property type="nucleotide sequence ID" value="XM_040768588.1"/>
</dbReference>
<feature type="region of interest" description="Disordered" evidence="1">
    <location>
        <begin position="1"/>
        <end position="28"/>
    </location>
</feature>
<protein>
    <submittedName>
        <fullName evidence="3">Uncharacterized protein</fullName>
    </submittedName>
</protein>
<dbReference type="GeneID" id="63683650"/>
<dbReference type="Proteomes" id="UP000030653">
    <property type="component" value="Unassembled WGS sequence"/>
</dbReference>